<dbReference type="SUPFAM" id="SSF55154">
    <property type="entry name" value="CYTH-like phosphatases"/>
    <property type="match status" value="1"/>
</dbReference>
<dbReference type="CDD" id="cd07756">
    <property type="entry name" value="CYTH-like_Pase_CHAD"/>
    <property type="match status" value="1"/>
</dbReference>
<proteinExistence type="predicted"/>
<dbReference type="InterPro" id="IPR039013">
    <property type="entry name" value="YgiF"/>
</dbReference>
<gene>
    <name evidence="3" type="ORF">MGN01_08670</name>
</gene>
<evidence type="ECO:0000259" key="1">
    <source>
        <dbReference type="PROSITE" id="PS51707"/>
    </source>
</evidence>
<dbReference type="InterPro" id="IPR038186">
    <property type="entry name" value="CHAD_dom_sf"/>
</dbReference>
<dbReference type="Gene3D" id="2.40.320.10">
    <property type="entry name" value="Hypothetical Protein Pfu-838710-001"/>
    <property type="match status" value="1"/>
</dbReference>
<evidence type="ECO:0000313" key="4">
    <source>
        <dbReference type="Proteomes" id="UP000321750"/>
    </source>
</evidence>
<evidence type="ECO:0000259" key="2">
    <source>
        <dbReference type="PROSITE" id="PS51708"/>
    </source>
</evidence>
<dbReference type="InterPro" id="IPR007899">
    <property type="entry name" value="CHAD_dom"/>
</dbReference>
<dbReference type="GO" id="GO:0050355">
    <property type="term" value="F:inorganic triphosphate phosphatase activity"/>
    <property type="evidence" value="ECO:0007669"/>
    <property type="project" value="InterPro"/>
</dbReference>
<dbReference type="PROSITE" id="PS51707">
    <property type="entry name" value="CYTH"/>
    <property type="match status" value="1"/>
</dbReference>
<dbReference type="Proteomes" id="UP000321750">
    <property type="component" value="Unassembled WGS sequence"/>
</dbReference>
<sequence>MKLVGDGPDLTSLASHPLLRDDDATTSLLDTTYLDTADRSLHAAGLSLRLRREGGRTIQTLKSAAPAAIGLFDRGEWESDVAGPEPDLALLADTPAAALLDEAGAHALRPLFRTVIGRSRRAIRHGGSGIVATLDAGRVETDQGDVPLYEVELELADGDPADLFSLAKALGESAPLRLGVLSKGEQGYALIDERLRKPSKAAGFHLDPETPAGDAFAAVAKACLRHLRLNEDVFRHDRAPEALHQMRVALRRLRSAFSLFKPLLEQDETAEKLRAAIKRVTEPFGTARNLDVFLDETLPGEIERRPDEPGLEDLRRRLAGEREEAYAAVFAVLDGPDWRALILDLVVWIETGPWREGKSRERDRSARDFAADVLERLRRRLKKRGRHLARLEPEERHRVRIVAKKLRYGAEFFGPLFPEKKAAKRHKAFVGALSDLQNHLGALNDLSTAHQIADRLVAAGDTGSAEAPTGATLFAAGLTTADVQADARAARLVDKAEGAHGALVDMRPFWR</sequence>
<name>A0A512JGP3_9HYPH</name>
<dbReference type="Pfam" id="PF01928">
    <property type="entry name" value="CYTH"/>
    <property type="match status" value="1"/>
</dbReference>
<evidence type="ECO:0000313" key="3">
    <source>
        <dbReference type="EMBL" id="GEP09022.1"/>
    </source>
</evidence>
<dbReference type="SMART" id="SM00880">
    <property type="entry name" value="CHAD"/>
    <property type="match status" value="1"/>
</dbReference>
<dbReference type="Gene3D" id="1.40.20.10">
    <property type="entry name" value="CHAD domain"/>
    <property type="match status" value="1"/>
</dbReference>
<dbReference type="PROSITE" id="PS51708">
    <property type="entry name" value="CHAD"/>
    <property type="match status" value="1"/>
</dbReference>
<dbReference type="SMART" id="SM01118">
    <property type="entry name" value="CYTH"/>
    <property type="match status" value="1"/>
</dbReference>
<dbReference type="AlphaFoldDB" id="A0A512JGP3"/>
<dbReference type="Pfam" id="PF05235">
    <property type="entry name" value="CHAD"/>
    <property type="match status" value="1"/>
</dbReference>
<dbReference type="GO" id="GO:0046872">
    <property type="term" value="F:metal ion binding"/>
    <property type="evidence" value="ECO:0007669"/>
    <property type="project" value="TreeGrafter"/>
</dbReference>
<accession>A0A512JGP3</accession>
<reference evidence="3 4" key="1">
    <citation type="submission" date="2019-07" db="EMBL/GenBank/DDBJ databases">
        <title>Whole genome shotgun sequence of Methylobacterium gnaphalii NBRC 107716.</title>
        <authorList>
            <person name="Hosoyama A."/>
            <person name="Uohara A."/>
            <person name="Ohji S."/>
            <person name="Ichikawa N."/>
        </authorList>
    </citation>
    <scope>NUCLEOTIDE SEQUENCE [LARGE SCALE GENOMIC DNA]</scope>
    <source>
        <strain evidence="3 4">NBRC 107716</strain>
    </source>
</reference>
<comment type="caution">
    <text evidence="3">The sequence shown here is derived from an EMBL/GenBank/DDBJ whole genome shotgun (WGS) entry which is preliminary data.</text>
</comment>
<organism evidence="3 4">
    <name type="scientific">Methylobacterium gnaphalii</name>
    <dbReference type="NCBI Taxonomy" id="1010610"/>
    <lineage>
        <taxon>Bacteria</taxon>
        <taxon>Pseudomonadati</taxon>
        <taxon>Pseudomonadota</taxon>
        <taxon>Alphaproteobacteria</taxon>
        <taxon>Hyphomicrobiales</taxon>
        <taxon>Methylobacteriaceae</taxon>
        <taxon>Methylobacterium</taxon>
    </lineage>
</organism>
<feature type="domain" description="CYTH" evidence="1">
    <location>
        <begin position="1"/>
        <end position="194"/>
    </location>
</feature>
<dbReference type="InterPro" id="IPR023577">
    <property type="entry name" value="CYTH_domain"/>
</dbReference>
<keyword evidence="4" id="KW-1185">Reference proteome</keyword>
<dbReference type="PANTHER" id="PTHR39569:SF1">
    <property type="entry name" value="INORGANIC TRIPHOSPHATASE"/>
    <property type="match status" value="1"/>
</dbReference>
<dbReference type="EMBL" id="BJZV01000003">
    <property type="protein sequence ID" value="GEP09022.1"/>
    <property type="molecule type" value="Genomic_DNA"/>
</dbReference>
<feature type="domain" description="CHAD" evidence="2">
    <location>
        <begin position="209"/>
        <end position="511"/>
    </location>
</feature>
<protein>
    <submittedName>
        <fullName evidence="3">Inorganic triphosphatase</fullName>
    </submittedName>
</protein>
<dbReference type="PANTHER" id="PTHR39569">
    <property type="entry name" value="INORGANIC TRIPHOSPHATASE"/>
    <property type="match status" value="1"/>
</dbReference>
<dbReference type="InterPro" id="IPR033469">
    <property type="entry name" value="CYTH-like_dom_sf"/>
</dbReference>